<feature type="compositionally biased region" description="Polar residues" evidence="1">
    <location>
        <begin position="791"/>
        <end position="801"/>
    </location>
</feature>
<dbReference type="EMBL" id="SIHI01000001">
    <property type="protein sequence ID" value="TWT57992.1"/>
    <property type="molecule type" value="Genomic_DNA"/>
</dbReference>
<feature type="compositionally biased region" description="Basic and acidic residues" evidence="1">
    <location>
        <begin position="779"/>
        <end position="790"/>
    </location>
</feature>
<dbReference type="OrthoDB" id="9806952at2"/>
<feature type="transmembrane region" description="Helical" evidence="2">
    <location>
        <begin position="384"/>
        <end position="402"/>
    </location>
</feature>
<dbReference type="PANTHER" id="PTHR36442:SF1">
    <property type="entry name" value="CYCLIC-DI-AMP PHOSPHODIESTERASE PGPH"/>
    <property type="match status" value="1"/>
</dbReference>
<feature type="domain" description="HD/PDEase" evidence="3">
    <location>
        <begin position="564"/>
        <end position="727"/>
    </location>
</feature>
<proteinExistence type="predicted"/>
<keyword evidence="2" id="KW-0812">Transmembrane</keyword>
<dbReference type="PANTHER" id="PTHR36442">
    <property type="entry name" value="CYCLIC-DI-AMP PHOSPHODIESTERASE PGPH"/>
    <property type="match status" value="1"/>
</dbReference>
<evidence type="ECO:0000259" key="3">
    <source>
        <dbReference type="SMART" id="SM00471"/>
    </source>
</evidence>
<evidence type="ECO:0000313" key="4">
    <source>
        <dbReference type="EMBL" id="TWT57992.1"/>
    </source>
</evidence>
<keyword evidence="2" id="KW-0472">Membrane</keyword>
<feature type="transmembrane region" description="Helical" evidence="2">
    <location>
        <begin position="353"/>
        <end position="372"/>
    </location>
</feature>
<gene>
    <name evidence="4" type="ORF">KOR42_13600</name>
</gene>
<accession>A0A5C5X7Q8</accession>
<dbReference type="Pfam" id="PF07698">
    <property type="entry name" value="7TM-7TMR_HD"/>
    <property type="match status" value="1"/>
</dbReference>
<sequence>MFRFGHKRSRVSKSAGIRRPDTALKRFVKSLRDRRLQIRIGVSFVAIVLLVIALQSWKSPFQYRRGDYIEHGVAAKIEFERVDVEQTQIARERAAESVPWIFRLNSAPLMSLPEELRAALGEIAAAQTLELVPLTTRQNFGLTQQSSSDLGGKIVGDWFHAGSPAERFAILRSAIVGPDMTRAEQRIEAMVEEFREFIQPILETGLIGSDFAQRQNRNLTPDRRLLIVNNGDGLETGRIVLLPRVRLQDQLNEAGQLGYSWDTFEALSPEIRRPMIHWLIERATPTLIFDQSATAAEIAAAREQVDPRMERYLKGDLLVEPQQFLDQSHLSLLLDEYNAAESKIHEGARFSRMLVAFVMVAVLTILNGFYIAKNEPRIANNLNYLITFWVAIIATAFIGRIVSLDPLRAEIVPLLTTVLLLSVAFNQVLATMTAFSLSLLLTMATTGQFNHFLVLMATATSAIIPLKRVSTRATLIKTSFISAITFFTVGCGIAIIETQSVTEVMQDTQLLVMNAKGAALCLVAGFLVAGSLPFIESAFGVVTDMTLLELSDPSHPLLQDLVRLAPGTYNHSIAVSSIAETAAERIGGNGLLARVGAYFHDIGKMLKPQYFIENLQDASSSRHQQLNPAMSTLIIIGHVKDGVELAEQYGLPQPIIDFIEQHHGTTLVEYFYREAAKLAECKPDHKTDAEESSFRYPGPKPQTRETGVMMIADACESACRSLTEPTPKRIETLVNDIVMRRLLDGQFDECDLKMSDIRTIQDSVTKSLIGIYHGRIRYPDAPDGKKKSEVQDSSVKQPAAN</sequence>
<dbReference type="Gene3D" id="1.10.3210.10">
    <property type="entry name" value="Hypothetical protein af1432"/>
    <property type="match status" value="1"/>
</dbReference>
<dbReference type="InterPro" id="IPR003607">
    <property type="entry name" value="HD/PDEase_dom"/>
</dbReference>
<dbReference type="CDD" id="cd00077">
    <property type="entry name" value="HDc"/>
    <property type="match status" value="1"/>
</dbReference>
<protein>
    <submittedName>
        <fullName evidence="4">Phosphodiesterase</fullName>
    </submittedName>
</protein>
<keyword evidence="2" id="KW-1133">Transmembrane helix</keyword>
<dbReference type="Pfam" id="PF01966">
    <property type="entry name" value="HD"/>
    <property type="match status" value="1"/>
</dbReference>
<reference evidence="4 5" key="1">
    <citation type="submission" date="2019-02" db="EMBL/GenBank/DDBJ databases">
        <title>Deep-cultivation of Planctomycetes and their phenomic and genomic characterization uncovers novel biology.</title>
        <authorList>
            <person name="Wiegand S."/>
            <person name="Jogler M."/>
            <person name="Boedeker C."/>
            <person name="Pinto D."/>
            <person name="Vollmers J."/>
            <person name="Rivas-Marin E."/>
            <person name="Kohn T."/>
            <person name="Peeters S.H."/>
            <person name="Heuer A."/>
            <person name="Rast P."/>
            <person name="Oberbeckmann S."/>
            <person name="Bunk B."/>
            <person name="Jeske O."/>
            <person name="Meyerdierks A."/>
            <person name="Storesund J.E."/>
            <person name="Kallscheuer N."/>
            <person name="Luecker S."/>
            <person name="Lage O.M."/>
            <person name="Pohl T."/>
            <person name="Merkel B.J."/>
            <person name="Hornburger P."/>
            <person name="Mueller R.-W."/>
            <person name="Bruemmer F."/>
            <person name="Labrenz M."/>
            <person name="Spormann A.M."/>
            <person name="Op Den Camp H."/>
            <person name="Overmann J."/>
            <person name="Amann R."/>
            <person name="Jetten M.S.M."/>
            <person name="Mascher T."/>
            <person name="Medema M.H."/>
            <person name="Devos D.P."/>
            <person name="Kaster A.-K."/>
            <person name="Ovreas L."/>
            <person name="Rohde M."/>
            <person name="Galperin M.Y."/>
            <person name="Jogler C."/>
        </authorList>
    </citation>
    <scope>NUCLEOTIDE SEQUENCE [LARGE SCALE GENOMIC DNA]</scope>
    <source>
        <strain evidence="4 5">KOR42</strain>
    </source>
</reference>
<feature type="region of interest" description="Disordered" evidence="1">
    <location>
        <begin position="779"/>
        <end position="801"/>
    </location>
</feature>
<feature type="transmembrane region" description="Helical" evidence="2">
    <location>
        <begin position="516"/>
        <end position="535"/>
    </location>
</feature>
<organism evidence="4 5">
    <name type="scientific">Thalassoglobus neptunius</name>
    <dbReference type="NCBI Taxonomy" id="1938619"/>
    <lineage>
        <taxon>Bacteria</taxon>
        <taxon>Pseudomonadati</taxon>
        <taxon>Planctomycetota</taxon>
        <taxon>Planctomycetia</taxon>
        <taxon>Planctomycetales</taxon>
        <taxon>Planctomycetaceae</taxon>
        <taxon>Thalassoglobus</taxon>
    </lineage>
</organism>
<dbReference type="InterPro" id="IPR006674">
    <property type="entry name" value="HD_domain"/>
</dbReference>
<feature type="transmembrane region" description="Helical" evidence="2">
    <location>
        <begin position="414"/>
        <end position="437"/>
    </location>
</feature>
<dbReference type="AlphaFoldDB" id="A0A5C5X7Q8"/>
<dbReference type="InterPro" id="IPR011624">
    <property type="entry name" value="Metal-dep_PHydrolase_7TM_extra"/>
</dbReference>
<dbReference type="InterPro" id="IPR011621">
    <property type="entry name" value="Metal-dep_PHydrolase_7TM_intra"/>
</dbReference>
<comment type="caution">
    <text evidence="4">The sequence shown here is derived from an EMBL/GenBank/DDBJ whole genome shotgun (WGS) entry which is preliminary data.</text>
</comment>
<feature type="transmembrane region" description="Helical" evidence="2">
    <location>
        <begin position="36"/>
        <end position="54"/>
    </location>
</feature>
<evidence type="ECO:0000313" key="5">
    <source>
        <dbReference type="Proteomes" id="UP000317243"/>
    </source>
</evidence>
<dbReference type="InterPro" id="IPR052722">
    <property type="entry name" value="PgpH_phosphodiesterase"/>
</dbReference>
<evidence type="ECO:0000256" key="2">
    <source>
        <dbReference type="SAM" id="Phobius"/>
    </source>
</evidence>
<name>A0A5C5X7Q8_9PLAN</name>
<dbReference type="SUPFAM" id="SSF109604">
    <property type="entry name" value="HD-domain/PDEase-like"/>
    <property type="match status" value="1"/>
</dbReference>
<feature type="transmembrane region" description="Helical" evidence="2">
    <location>
        <begin position="478"/>
        <end position="496"/>
    </location>
</feature>
<dbReference type="Pfam" id="PF07697">
    <property type="entry name" value="7TMR-HDED"/>
    <property type="match status" value="1"/>
</dbReference>
<dbReference type="SMART" id="SM00471">
    <property type="entry name" value="HDc"/>
    <property type="match status" value="1"/>
</dbReference>
<dbReference type="NCBIfam" id="TIGR00277">
    <property type="entry name" value="HDIG"/>
    <property type="match status" value="1"/>
</dbReference>
<dbReference type="InterPro" id="IPR006675">
    <property type="entry name" value="HDIG_dom"/>
</dbReference>
<dbReference type="Proteomes" id="UP000317243">
    <property type="component" value="Unassembled WGS sequence"/>
</dbReference>
<evidence type="ECO:0000256" key="1">
    <source>
        <dbReference type="SAM" id="MobiDB-lite"/>
    </source>
</evidence>
<keyword evidence="5" id="KW-1185">Reference proteome</keyword>